<keyword evidence="3" id="KW-1185">Reference proteome</keyword>
<evidence type="ECO:0000313" key="3">
    <source>
        <dbReference type="Proteomes" id="UP001431235"/>
    </source>
</evidence>
<evidence type="ECO:0000259" key="1">
    <source>
        <dbReference type="Pfam" id="PF13439"/>
    </source>
</evidence>
<proteinExistence type="predicted"/>
<dbReference type="InterPro" id="IPR050194">
    <property type="entry name" value="Glycosyltransferase_grp1"/>
</dbReference>
<dbReference type="EMBL" id="JAIKTS010000001">
    <property type="protein sequence ID" value="MCL7713180.1"/>
    <property type="molecule type" value="Genomic_DNA"/>
</dbReference>
<sequence>MSRNVAPAHPAVWFPTVRTHTGTDVFTERLVQGLALLGIQAGITWLPLRAEYAPWTVPLPSAPDWANVVHVNSWMHARFLPRHLPVVATVHHSVHDPALSRHKGMARRLYHRHWIAPNERRTLRRATCITAVSHYVADMARATLIDLPMQVIPNGVDTRIFHPATPPRRPGRPFRLLYVGSWSARKGVDLLGPIMRALGDGFELHYTGGPAAGADKPHLPANMHDIGHLDGDAAVAATMQSADALLFPSRSEGFGLVAAEAMACGLPVVATRHSSLPEVVQEGQSGLLCAPDDIGAFVSAVRRLAADSSLYGTLALAARQRAVERFSMAAMLDAHLGIYRRAIC</sequence>
<name>A0ABT0SDV8_9GAMM</name>
<gene>
    <name evidence="2" type="ORF">K5L01_00720</name>
</gene>
<dbReference type="Pfam" id="PF13439">
    <property type="entry name" value="Glyco_transf_4"/>
    <property type="match status" value="1"/>
</dbReference>
<dbReference type="PANTHER" id="PTHR45947:SF3">
    <property type="entry name" value="SULFOQUINOVOSYL TRANSFERASE SQD2"/>
    <property type="match status" value="1"/>
</dbReference>
<reference evidence="2 3" key="1">
    <citation type="submission" date="2021-08" db="EMBL/GenBank/DDBJ databases">
        <title>Novel members of of the genus Stenotrophomonas from differernt environment.</title>
        <authorList>
            <person name="Deng Y."/>
        </authorList>
    </citation>
    <scope>NUCLEOTIDE SEQUENCE [LARGE SCALE GENOMIC DNA]</scope>
    <source>
        <strain evidence="2 3">CPCC 101365</strain>
    </source>
</reference>
<dbReference type="CDD" id="cd03801">
    <property type="entry name" value="GT4_PimA-like"/>
    <property type="match status" value="1"/>
</dbReference>
<dbReference type="SUPFAM" id="SSF53756">
    <property type="entry name" value="UDP-Glycosyltransferase/glycogen phosphorylase"/>
    <property type="match status" value="1"/>
</dbReference>
<dbReference type="Pfam" id="PF13692">
    <property type="entry name" value="Glyco_trans_1_4"/>
    <property type="match status" value="1"/>
</dbReference>
<feature type="domain" description="Glycosyltransferase subfamily 4-like N-terminal" evidence="1">
    <location>
        <begin position="67"/>
        <end position="158"/>
    </location>
</feature>
<comment type="caution">
    <text evidence="2">The sequence shown here is derived from an EMBL/GenBank/DDBJ whole genome shotgun (WGS) entry which is preliminary data.</text>
</comment>
<dbReference type="Gene3D" id="3.40.50.2000">
    <property type="entry name" value="Glycogen Phosphorylase B"/>
    <property type="match status" value="2"/>
</dbReference>
<dbReference type="InterPro" id="IPR028098">
    <property type="entry name" value="Glyco_trans_4-like_N"/>
</dbReference>
<protein>
    <submittedName>
        <fullName evidence="2">Glycosyltransferase family 4 protein</fullName>
    </submittedName>
</protein>
<dbReference type="PANTHER" id="PTHR45947">
    <property type="entry name" value="SULFOQUINOVOSYL TRANSFERASE SQD2"/>
    <property type="match status" value="1"/>
</dbReference>
<evidence type="ECO:0000313" key="2">
    <source>
        <dbReference type="EMBL" id="MCL7713180.1"/>
    </source>
</evidence>
<accession>A0ABT0SDV8</accession>
<organism evidence="2 3">
    <name type="scientific">Stenotrophomonas mori</name>
    <dbReference type="NCBI Taxonomy" id="2871096"/>
    <lineage>
        <taxon>Bacteria</taxon>
        <taxon>Pseudomonadati</taxon>
        <taxon>Pseudomonadota</taxon>
        <taxon>Gammaproteobacteria</taxon>
        <taxon>Lysobacterales</taxon>
        <taxon>Lysobacteraceae</taxon>
        <taxon>Stenotrophomonas</taxon>
    </lineage>
</organism>
<dbReference type="Proteomes" id="UP001431235">
    <property type="component" value="Unassembled WGS sequence"/>
</dbReference>